<reference evidence="6" key="1">
    <citation type="submission" date="2016-12" db="EMBL/GenBank/DDBJ databases">
        <authorList>
            <person name="Varghese N."/>
            <person name="Submissions S."/>
        </authorList>
    </citation>
    <scope>NUCLEOTIDE SEQUENCE [LARGE SCALE GENOMIC DNA]</scope>
    <source>
        <strain evidence="6">DSM 11544</strain>
    </source>
</reference>
<feature type="domain" description="HTH araC/xylS-type" evidence="4">
    <location>
        <begin position="172"/>
        <end position="269"/>
    </location>
</feature>
<dbReference type="AlphaFoldDB" id="A0A1M7SJK1"/>
<dbReference type="SMART" id="SM00342">
    <property type="entry name" value="HTH_ARAC"/>
    <property type="match status" value="1"/>
</dbReference>
<accession>A0A1M7SJK1</accession>
<dbReference type="PROSITE" id="PS00041">
    <property type="entry name" value="HTH_ARAC_FAMILY_1"/>
    <property type="match status" value="1"/>
</dbReference>
<dbReference type="Gene3D" id="1.10.10.60">
    <property type="entry name" value="Homeodomain-like"/>
    <property type="match status" value="2"/>
</dbReference>
<dbReference type="STRING" id="1121395.SAMN02745215_00953"/>
<dbReference type="PROSITE" id="PS01124">
    <property type="entry name" value="HTH_ARAC_FAMILY_2"/>
    <property type="match status" value="1"/>
</dbReference>
<dbReference type="GO" id="GO:0043565">
    <property type="term" value="F:sequence-specific DNA binding"/>
    <property type="evidence" value="ECO:0007669"/>
    <property type="project" value="InterPro"/>
</dbReference>
<name>A0A1M7SJK1_9FIRM</name>
<evidence type="ECO:0000256" key="2">
    <source>
        <dbReference type="ARBA" id="ARBA00023125"/>
    </source>
</evidence>
<proteinExistence type="predicted"/>
<keyword evidence="6" id="KW-1185">Reference proteome</keyword>
<keyword evidence="2" id="KW-0238">DNA-binding</keyword>
<dbReference type="EMBL" id="FRDN01000004">
    <property type="protein sequence ID" value="SHN58633.1"/>
    <property type="molecule type" value="Genomic_DNA"/>
</dbReference>
<dbReference type="InterPro" id="IPR009057">
    <property type="entry name" value="Homeodomain-like_sf"/>
</dbReference>
<dbReference type="SUPFAM" id="SSF51215">
    <property type="entry name" value="Regulatory protein AraC"/>
    <property type="match status" value="1"/>
</dbReference>
<dbReference type="Proteomes" id="UP000184010">
    <property type="component" value="Unassembled WGS sequence"/>
</dbReference>
<dbReference type="InterPro" id="IPR018060">
    <property type="entry name" value="HTH_AraC"/>
</dbReference>
<dbReference type="InterPro" id="IPR018062">
    <property type="entry name" value="HTH_AraC-typ_CS"/>
</dbReference>
<gene>
    <name evidence="5" type="ORF">SAMN02745215_00953</name>
</gene>
<evidence type="ECO:0000256" key="3">
    <source>
        <dbReference type="ARBA" id="ARBA00023163"/>
    </source>
</evidence>
<evidence type="ECO:0000313" key="6">
    <source>
        <dbReference type="Proteomes" id="UP000184010"/>
    </source>
</evidence>
<dbReference type="GO" id="GO:0003700">
    <property type="term" value="F:DNA-binding transcription factor activity"/>
    <property type="evidence" value="ECO:0007669"/>
    <property type="project" value="InterPro"/>
</dbReference>
<sequence length="279" mass="31219">MTINVNKLVDYYAGAAISFSDGFSEIVPSGSRERGSRTYHGAGGLLVPLKGSACFTLNGMPYILEPGMIMHAGPDMCLDKEVIGNKIWCYAVVHYQIPEQEHRSSPYYHEHFTFSTGLNTRIMDMTQQLLACEAARSSLAALRSRSLFHHLVEEILLSAKRQLCDNKSELIEDAVAYIYENYSQQLSIAKLAGQYGLGGKQFTRLFQMHTGIAPARFLAELRIQRAKDLLQTCSSVKQVAECVGFSDNLYFSKAFKKQTGVSPSEFRQDIKKDTIPNEH</sequence>
<evidence type="ECO:0000313" key="5">
    <source>
        <dbReference type="EMBL" id="SHN58633.1"/>
    </source>
</evidence>
<dbReference type="PRINTS" id="PR00032">
    <property type="entry name" value="HTHARAC"/>
</dbReference>
<dbReference type="RefSeq" id="WP_072771510.1">
    <property type="nucleotide sequence ID" value="NZ_FRDN01000004.1"/>
</dbReference>
<keyword evidence="1" id="KW-0805">Transcription regulation</keyword>
<evidence type="ECO:0000256" key="1">
    <source>
        <dbReference type="ARBA" id="ARBA00023015"/>
    </source>
</evidence>
<keyword evidence="3" id="KW-0804">Transcription</keyword>
<dbReference type="InterPro" id="IPR020449">
    <property type="entry name" value="Tscrpt_reg_AraC-type_HTH"/>
</dbReference>
<evidence type="ECO:0000259" key="4">
    <source>
        <dbReference type="PROSITE" id="PS01124"/>
    </source>
</evidence>
<dbReference type="PANTHER" id="PTHR43280:SF28">
    <property type="entry name" value="HTH-TYPE TRANSCRIPTIONAL ACTIVATOR RHAS"/>
    <property type="match status" value="1"/>
</dbReference>
<dbReference type="Pfam" id="PF12833">
    <property type="entry name" value="HTH_18"/>
    <property type="match status" value="1"/>
</dbReference>
<dbReference type="PANTHER" id="PTHR43280">
    <property type="entry name" value="ARAC-FAMILY TRANSCRIPTIONAL REGULATOR"/>
    <property type="match status" value="1"/>
</dbReference>
<dbReference type="InterPro" id="IPR037923">
    <property type="entry name" value="HTH-like"/>
</dbReference>
<dbReference type="SUPFAM" id="SSF46689">
    <property type="entry name" value="Homeodomain-like"/>
    <property type="match status" value="2"/>
</dbReference>
<organism evidence="5 6">
    <name type="scientific">Desulfitobacterium chlororespirans DSM 11544</name>
    <dbReference type="NCBI Taxonomy" id="1121395"/>
    <lineage>
        <taxon>Bacteria</taxon>
        <taxon>Bacillati</taxon>
        <taxon>Bacillota</taxon>
        <taxon>Clostridia</taxon>
        <taxon>Eubacteriales</taxon>
        <taxon>Desulfitobacteriaceae</taxon>
        <taxon>Desulfitobacterium</taxon>
    </lineage>
</organism>
<protein>
    <submittedName>
        <fullName evidence="5">Transcriptional regulator, AraC family</fullName>
    </submittedName>
</protein>